<keyword evidence="1" id="KW-1185">Reference proteome</keyword>
<evidence type="ECO:0000313" key="2">
    <source>
        <dbReference type="WBParaSite" id="Hba_06251"/>
    </source>
</evidence>
<accession>A0A1I7WM72</accession>
<dbReference type="WBParaSite" id="Hba_06251">
    <property type="protein sequence ID" value="Hba_06251"/>
    <property type="gene ID" value="Hba_06251"/>
</dbReference>
<dbReference type="Proteomes" id="UP000095283">
    <property type="component" value="Unplaced"/>
</dbReference>
<sequence>MDNSALFDSHNDALLLFYNINGPSGNGGISVAPPPLPEKFGIIPIYQLDLLFRIVLYPEIPSLEFRITTLTEN</sequence>
<protein>
    <submittedName>
        <fullName evidence="2">DUF4183 domain-containing protein</fullName>
    </submittedName>
</protein>
<organism evidence="1 2">
    <name type="scientific">Heterorhabditis bacteriophora</name>
    <name type="common">Entomopathogenic nematode worm</name>
    <dbReference type="NCBI Taxonomy" id="37862"/>
    <lineage>
        <taxon>Eukaryota</taxon>
        <taxon>Metazoa</taxon>
        <taxon>Ecdysozoa</taxon>
        <taxon>Nematoda</taxon>
        <taxon>Chromadorea</taxon>
        <taxon>Rhabditida</taxon>
        <taxon>Rhabditina</taxon>
        <taxon>Rhabditomorpha</taxon>
        <taxon>Strongyloidea</taxon>
        <taxon>Heterorhabditidae</taxon>
        <taxon>Heterorhabditis</taxon>
    </lineage>
</organism>
<evidence type="ECO:0000313" key="1">
    <source>
        <dbReference type="Proteomes" id="UP000095283"/>
    </source>
</evidence>
<dbReference type="AlphaFoldDB" id="A0A1I7WM72"/>
<reference evidence="2" key="1">
    <citation type="submission" date="2016-11" db="UniProtKB">
        <authorList>
            <consortium name="WormBaseParasite"/>
        </authorList>
    </citation>
    <scope>IDENTIFICATION</scope>
</reference>
<proteinExistence type="predicted"/>
<name>A0A1I7WM72_HETBA</name>